<gene>
    <name evidence="3 4" type="primary">LOC101853004</name>
</gene>
<dbReference type="InterPro" id="IPR050491">
    <property type="entry name" value="AmpC-like"/>
</dbReference>
<sequence>MNCEMHKRMSCMIGKMSHDYSHSSSWLQNDHSYSVLSGTRGPNVQTHDSWGKFDKIIATFLTEQKIPGASVAIARDGVILYQQGYGTAGAGRRVSAESLFRIASISKPITACMILKAFDDLKMPLDSKVFGKKGILKKYRTGDKRGKTITVRHLLQHSGGWDREQVDDIIFSRPPCVEKEHPGTAGYNHAILTYALRRKLQFTPGKRHAYSNLGYLILGEVLEEVTGQKFGDYMKDFLRPTGIEDIEVGRASRTCWRSDEVEYYNNRSPDLVKSIFPGFGEVIPQYGGLAMESAASYGGLISNTRNLLQFLHSFHLSTSRQKSNVSACDKRRKDLCLEDKSENSCNETDLTVKKGNGNDAEKSCAFSSCESISRGSESPNCQVSCNSVYSVRSYIGSEKEDQISYMCTERHFPSQQNISTLDLSTDRKHEVTPDISCEVVIDSSPTFDGEISVKLKEDFNQKCLCEHAFFDDQRIFPRGMDNCENNSIKTFSVEDYKPLKDVALLTYERAEESLSRPCFESGHDWYGLGWDVQDDGQSFGHTGGMEGTCSSLYRHRSGISWAFLLNAWATDWDLNGIIKCGLCFVDNVDIFRPSVSTLSLPGGGVQISTSEGSQIILIDVDKCTALNVVESFKQKSFVPVWINMISHNVFDFKSQEFRGKVDSDNLREKETEFEQEVRKRYIIVLDRIVPEENFIVFLDESQSKLEDALNTHCNLNYSISFLDSFRSTANDLRFSAVLRMGKDFQKNTYILSTKAEEYLKQAKQLIKTHDFLSQSVTEVNGELYVSSLLTKKEERKKVKSGCSSGSGKPASHDSKSVFWVQITPENFITELNNQIKKGRSLSYVKFYCAGGKPWVSGCWLPAGPRDRYHRSALSKYGLVPELLEAAENNLTLQCLSEYSEEDGSVYYAAFWYAP</sequence>
<evidence type="ECO:0000313" key="4">
    <source>
        <dbReference type="RefSeq" id="XP_035826067.1"/>
    </source>
</evidence>
<protein>
    <submittedName>
        <fullName evidence="3 4">Uncharacterized protein LOC101853004</fullName>
    </submittedName>
</protein>
<dbReference type="RefSeq" id="XP_035826067.1">
    <property type="nucleotide sequence ID" value="XM_035970174.1"/>
</dbReference>
<accession>A0ABM1VUH5</accession>
<dbReference type="Pfam" id="PF00144">
    <property type="entry name" value="Beta-lactamase"/>
    <property type="match status" value="1"/>
</dbReference>
<proteinExistence type="predicted"/>
<dbReference type="Proteomes" id="UP000694888">
    <property type="component" value="Unplaced"/>
</dbReference>
<feature type="domain" description="Beta-lactamase-related" evidence="1">
    <location>
        <begin position="53"/>
        <end position="316"/>
    </location>
</feature>
<evidence type="ECO:0000313" key="2">
    <source>
        <dbReference type="Proteomes" id="UP000694888"/>
    </source>
</evidence>
<reference evidence="3 4" key="1">
    <citation type="submission" date="2025-05" db="UniProtKB">
        <authorList>
            <consortium name="RefSeq"/>
        </authorList>
    </citation>
    <scope>IDENTIFICATION</scope>
</reference>
<dbReference type="PANTHER" id="PTHR46825:SF9">
    <property type="entry name" value="BETA-LACTAMASE-RELATED DOMAIN-CONTAINING PROTEIN"/>
    <property type="match status" value="1"/>
</dbReference>
<dbReference type="InterPro" id="IPR012338">
    <property type="entry name" value="Beta-lactam/transpept-like"/>
</dbReference>
<dbReference type="Gene3D" id="3.40.710.10">
    <property type="entry name" value="DD-peptidase/beta-lactamase superfamily"/>
    <property type="match status" value="1"/>
</dbReference>
<dbReference type="SUPFAM" id="SSF56601">
    <property type="entry name" value="beta-lactamase/transpeptidase-like"/>
    <property type="match status" value="1"/>
</dbReference>
<dbReference type="RefSeq" id="XP_005099997.1">
    <property type="nucleotide sequence ID" value="XM_005099940.3"/>
</dbReference>
<dbReference type="PANTHER" id="PTHR46825">
    <property type="entry name" value="D-ALANYL-D-ALANINE-CARBOXYPEPTIDASE/ENDOPEPTIDASE AMPH"/>
    <property type="match status" value="1"/>
</dbReference>
<evidence type="ECO:0000313" key="3">
    <source>
        <dbReference type="RefSeq" id="XP_005099997.1"/>
    </source>
</evidence>
<organism evidence="2 4">
    <name type="scientific">Aplysia californica</name>
    <name type="common">California sea hare</name>
    <dbReference type="NCBI Taxonomy" id="6500"/>
    <lineage>
        <taxon>Eukaryota</taxon>
        <taxon>Metazoa</taxon>
        <taxon>Spiralia</taxon>
        <taxon>Lophotrochozoa</taxon>
        <taxon>Mollusca</taxon>
        <taxon>Gastropoda</taxon>
        <taxon>Heterobranchia</taxon>
        <taxon>Euthyneura</taxon>
        <taxon>Tectipleura</taxon>
        <taxon>Aplysiida</taxon>
        <taxon>Aplysioidea</taxon>
        <taxon>Aplysiidae</taxon>
        <taxon>Aplysia</taxon>
    </lineage>
</organism>
<dbReference type="GeneID" id="101853004"/>
<name>A0ABM1VUH5_APLCA</name>
<keyword evidence="2" id="KW-1185">Reference proteome</keyword>
<dbReference type="InterPro" id="IPR001466">
    <property type="entry name" value="Beta-lactam-related"/>
</dbReference>
<evidence type="ECO:0000259" key="1">
    <source>
        <dbReference type="Pfam" id="PF00144"/>
    </source>
</evidence>